<reference evidence="2 3" key="1">
    <citation type="submission" date="2019-05" db="EMBL/GenBank/DDBJ databases">
        <title>Another draft genome of Portunus trituberculatus and its Hox gene families provides insights of decapod evolution.</title>
        <authorList>
            <person name="Jeong J.-H."/>
            <person name="Song I."/>
            <person name="Kim S."/>
            <person name="Choi T."/>
            <person name="Kim D."/>
            <person name="Ryu S."/>
            <person name="Kim W."/>
        </authorList>
    </citation>
    <scope>NUCLEOTIDE SEQUENCE [LARGE SCALE GENOMIC DNA]</scope>
    <source>
        <tissue evidence="2">Muscle</tissue>
    </source>
</reference>
<evidence type="ECO:0000313" key="2">
    <source>
        <dbReference type="EMBL" id="MPC54512.1"/>
    </source>
</evidence>
<evidence type="ECO:0000256" key="1">
    <source>
        <dbReference type="SAM" id="Phobius"/>
    </source>
</evidence>
<keyword evidence="1" id="KW-1133">Transmembrane helix</keyword>
<name>A0A5B7G6E3_PORTR</name>
<keyword evidence="3" id="KW-1185">Reference proteome</keyword>
<proteinExistence type="predicted"/>
<gene>
    <name evidence="2" type="ORF">E2C01_048432</name>
</gene>
<sequence length="99" mass="11128">MITFPIGLRYCMIGGDSGFFVKTRSSNACTLLTLTHWSIVLTIVNCNTFSLHCPALSITSISLQFIFLQLKSPTKSILLSLLIMLSRHFITSLHIFMLF</sequence>
<keyword evidence="1" id="KW-0472">Membrane</keyword>
<dbReference type="EMBL" id="VSRR010012416">
    <property type="protein sequence ID" value="MPC54512.1"/>
    <property type="molecule type" value="Genomic_DNA"/>
</dbReference>
<accession>A0A5B7G6E3</accession>
<feature type="transmembrane region" description="Helical" evidence="1">
    <location>
        <begin position="77"/>
        <end position="97"/>
    </location>
</feature>
<organism evidence="2 3">
    <name type="scientific">Portunus trituberculatus</name>
    <name type="common">Swimming crab</name>
    <name type="synonym">Neptunus trituberculatus</name>
    <dbReference type="NCBI Taxonomy" id="210409"/>
    <lineage>
        <taxon>Eukaryota</taxon>
        <taxon>Metazoa</taxon>
        <taxon>Ecdysozoa</taxon>
        <taxon>Arthropoda</taxon>
        <taxon>Crustacea</taxon>
        <taxon>Multicrustacea</taxon>
        <taxon>Malacostraca</taxon>
        <taxon>Eumalacostraca</taxon>
        <taxon>Eucarida</taxon>
        <taxon>Decapoda</taxon>
        <taxon>Pleocyemata</taxon>
        <taxon>Brachyura</taxon>
        <taxon>Eubrachyura</taxon>
        <taxon>Portunoidea</taxon>
        <taxon>Portunidae</taxon>
        <taxon>Portuninae</taxon>
        <taxon>Portunus</taxon>
    </lineage>
</organism>
<dbReference type="AlphaFoldDB" id="A0A5B7G6E3"/>
<protein>
    <submittedName>
        <fullName evidence="2">Uncharacterized protein</fullName>
    </submittedName>
</protein>
<evidence type="ECO:0000313" key="3">
    <source>
        <dbReference type="Proteomes" id="UP000324222"/>
    </source>
</evidence>
<comment type="caution">
    <text evidence="2">The sequence shown here is derived from an EMBL/GenBank/DDBJ whole genome shotgun (WGS) entry which is preliminary data.</text>
</comment>
<keyword evidence="1" id="KW-0812">Transmembrane</keyword>
<dbReference type="Proteomes" id="UP000324222">
    <property type="component" value="Unassembled WGS sequence"/>
</dbReference>